<dbReference type="SUPFAM" id="SSF48452">
    <property type="entry name" value="TPR-like"/>
    <property type="match status" value="1"/>
</dbReference>
<feature type="region of interest" description="Disordered" evidence="4">
    <location>
        <begin position="151"/>
        <end position="171"/>
    </location>
</feature>
<dbReference type="Proteomes" id="UP000554342">
    <property type="component" value="Unassembled WGS sequence"/>
</dbReference>
<keyword evidence="7" id="KW-1185">Reference proteome</keyword>
<feature type="chain" id="PRO_5032633054" evidence="5">
    <location>
        <begin position="26"/>
        <end position="171"/>
    </location>
</feature>
<name>A0A840YZ46_9SPHN</name>
<reference evidence="6 7" key="1">
    <citation type="submission" date="2020-08" db="EMBL/GenBank/DDBJ databases">
        <title>Genomic Encyclopedia of Type Strains, Phase IV (KMG-IV): sequencing the most valuable type-strain genomes for metagenomic binning, comparative biology and taxonomic classification.</title>
        <authorList>
            <person name="Goeker M."/>
        </authorList>
    </citation>
    <scope>NUCLEOTIDE SEQUENCE [LARGE SCALE GENOMIC DNA]</scope>
    <source>
        <strain evidence="6 7">DSM 27203</strain>
    </source>
</reference>
<organism evidence="6 7">
    <name type="scientific">Stakelama sediminis</name>
    <dbReference type="NCBI Taxonomy" id="463200"/>
    <lineage>
        <taxon>Bacteria</taxon>
        <taxon>Pseudomonadati</taxon>
        <taxon>Pseudomonadota</taxon>
        <taxon>Alphaproteobacteria</taxon>
        <taxon>Sphingomonadales</taxon>
        <taxon>Sphingomonadaceae</taxon>
        <taxon>Stakelama</taxon>
    </lineage>
</organism>
<evidence type="ECO:0000313" key="7">
    <source>
        <dbReference type="Proteomes" id="UP000554342"/>
    </source>
</evidence>
<dbReference type="InterPro" id="IPR019734">
    <property type="entry name" value="TPR_rpt"/>
</dbReference>
<dbReference type="PANTHER" id="PTHR44858:SF1">
    <property type="entry name" value="UDP-N-ACETYLGLUCOSAMINE--PEPTIDE N-ACETYLGLUCOSAMINYLTRANSFERASE SPINDLY-RELATED"/>
    <property type="match status" value="1"/>
</dbReference>
<accession>A0A840YZ46</accession>
<protein>
    <submittedName>
        <fullName evidence="6">Tfp pilus assembly protein PilF</fullName>
    </submittedName>
</protein>
<evidence type="ECO:0000313" key="6">
    <source>
        <dbReference type="EMBL" id="MBB5718875.1"/>
    </source>
</evidence>
<dbReference type="SMART" id="SM00028">
    <property type="entry name" value="TPR"/>
    <property type="match status" value="2"/>
</dbReference>
<evidence type="ECO:0000256" key="3">
    <source>
        <dbReference type="PROSITE-ProRule" id="PRU00339"/>
    </source>
</evidence>
<proteinExistence type="predicted"/>
<dbReference type="InterPro" id="IPR011990">
    <property type="entry name" value="TPR-like_helical_dom_sf"/>
</dbReference>
<keyword evidence="2 3" id="KW-0802">TPR repeat</keyword>
<feature type="signal peptide" evidence="5">
    <location>
        <begin position="1"/>
        <end position="25"/>
    </location>
</feature>
<evidence type="ECO:0000256" key="4">
    <source>
        <dbReference type="SAM" id="MobiDB-lite"/>
    </source>
</evidence>
<dbReference type="AlphaFoldDB" id="A0A840YZ46"/>
<dbReference type="InterPro" id="IPR050498">
    <property type="entry name" value="Ycf3"/>
</dbReference>
<keyword evidence="1" id="KW-0677">Repeat</keyword>
<dbReference type="PANTHER" id="PTHR44858">
    <property type="entry name" value="TETRATRICOPEPTIDE REPEAT PROTEIN 6"/>
    <property type="match status" value="1"/>
</dbReference>
<dbReference type="Gene3D" id="1.25.40.10">
    <property type="entry name" value="Tetratricopeptide repeat domain"/>
    <property type="match status" value="1"/>
</dbReference>
<evidence type="ECO:0000256" key="5">
    <source>
        <dbReference type="SAM" id="SignalP"/>
    </source>
</evidence>
<feature type="repeat" description="TPR" evidence="3">
    <location>
        <begin position="36"/>
        <end position="69"/>
    </location>
</feature>
<dbReference type="EMBL" id="JACIJI010000002">
    <property type="protein sequence ID" value="MBB5718875.1"/>
    <property type="molecule type" value="Genomic_DNA"/>
</dbReference>
<evidence type="ECO:0000256" key="1">
    <source>
        <dbReference type="ARBA" id="ARBA00022737"/>
    </source>
</evidence>
<sequence>MMMRITTVSAAIALTLLSVSTSLYGQRPDNQINPRSLTLLKQGEAAQQAGKFEAATDALETALAVDPRNRQAFIVLAKVARDQGMPGQAIRMYREALKLDPNDQVALKGQGEAMVAKGAVVKAQENLTKLRKICGKDCGAADQLAAVIAKGPPVKTAQQTAKPATPDTTKD</sequence>
<dbReference type="PROSITE" id="PS50005">
    <property type="entry name" value="TPR"/>
    <property type="match status" value="2"/>
</dbReference>
<comment type="caution">
    <text evidence="6">The sequence shown here is derived from an EMBL/GenBank/DDBJ whole genome shotgun (WGS) entry which is preliminary data.</text>
</comment>
<gene>
    <name evidence="6" type="ORF">FHR23_001798</name>
</gene>
<evidence type="ECO:0000256" key="2">
    <source>
        <dbReference type="ARBA" id="ARBA00022803"/>
    </source>
</evidence>
<keyword evidence="5" id="KW-0732">Signal</keyword>
<dbReference type="RefSeq" id="WP_343043079.1">
    <property type="nucleotide sequence ID" value="NZ_BAABIF010000013.1"/>
</dbReference>
<dbReference type="Pfam" id="PF13432">
    <property type="entry name" value="TPR_16"/>
    <property type="match status" value="1"/>
</dbReference>
<feature type="repeat" description="TPR" evidence="3">
    <location>
        <begin position="70"/>
        <end position="103"/>
    </location>
</feature>